<dbReference type="GeneID" id="83013155"/>
<keyword evidence="1" id="KW-0812">Transmembrane</keyword>
<proteinExistence type="predicted"/>
<dbReference type="RefSeq" id="WP_052330754.1">
    <property type="nucleotide sequence ID" value="NZ_CYYT01000021.1"/>
</dbReference>
<evidence type="ECO:0000313" key="2">
    <source>
        <dbReference type="EMBL" id="CUN67975.1"/>
    </source>
</evidence>
<reference evidence="2 3" key="1">
    <citation type="submission" date="2015-09" db="EMBL/GenBank/DDBJ databases">
        <authorList>
            <consortium name="Pathogen Informatics"/>
        </authorList>
    </citation>
    <scope>NUCLEOTIDE SEQUENCE [LARGE SCALE GENOMIC DNA]</scope>
    <source>
        <strain evidence="2 3">2789STDY5834855</strain>
    </source>
</reference>
<accession>A0A173YYC1</accession>
<gene>
    <name evidence="2" type="ORF">ERS852470_00460</name>
</gene>
<dbReference type="AlphaFoldDB" id="A0A173YYC1"/>
<dbReference type="NCBIfam" id="NF041287">
    <property type="entry name" value="lipo_GerS_rel"/>
    <property type="match status" value="1"/>
</dbReference>
<feature type="transmembrane region" description="Helical" evidence="1">
    <location>
        <begin position="6"/>
        <end position="24"/>
    </location>
</feature>
<sequence length="203" mass="23880">MKKKIIISLLLIIPFISIVLVIIFRAKFLPNNEDIIRELKNIKCYETKVEYIIKNTKGEEREDTIQYYSSEDGVRIEFEDEKVKVYKEDGIHVKDSSDSNEYVIDEGMDILHSLAFMNKILSYPLKSDSIKEGQEEWGDKIYIQVDTELFLENEHFNTARIFINKKTKTPIGIIVYDKNGNDSLRIIYDDFKEVKGFDKEKFD</sequence>
<dbReference type="Proteomes" id="UP000095558">
    <property type="component" value="Unassembled WGS sequence"/>
</dbReference>
<organism evidence="2 3">
    <name type="scientific">Clostridium disporicum</name>
    <dbReference type="NCBI Taxonomy" id="84024"/>
    <lineage>
        <taxon>Bacteria</taxon>
        <taxon>Bacillati</taxon>
        <taxon>Bacillota</taxon>
        <taxon>Clostridia</taxon>
        <taxon>Eubacteriales</taxon>
        <taxon>Clostridiaceae</taxon>
        <taxon>Clostridium</taxon>
    </lineage>
</organism>
<dbReference type="EMBL" id="CYZV01000004">
    <property type="protein sequence ID" value="CUN67975.1"/>
    <property type="molecule type" value="Genomic_DNA"/>
</dbReference>
<dbReference type="Gene3D" id="2.50.20.10">
    <property type="entry name" value="Lipoprotein localisation LolA/LolB/LppX"/>
    <property type="match status" value="1"/>
</dbReference>
<name>A0A173YYC1_9CLOT</name>
<keyword evidence="1" id="KW-0472">Membrane</keyword>
<keyword evidence="1" id="KW-1133">Transmembrane helix</keyword>
<protein>
    <submittedName>
        <fullName evidence="2">Membrane associated protein</fullName>
    </submittedName>
</protein>
<evidence type="ECO:0000313" key="3">
    <source>
        <dbReference type="Proteomes" id="UP000095558"/>
    </source>
</evidence>
<evidence type="ECO:0000256" key="1">
    <source>
        <dbReference type="SAM" id="Phobius"/>
    </source>
</evidence>